<sequence length="141" mass="16414">MRIQYTLKVYPAGLGRSVYRTITICGTDTLDQLCMAILNAFDFTAEHLYEFCMDNKMYSEDCYRFNPMEDDLFDEDDAEGTDIALDELGLIEGQKFSLHYDFGDDWMFAIRVMKIEEVKKHRKPMLLSSKGSVEQYPEGEE</sequence>
<dbReference type="GeneID" id="75067125"/>
<evidence type="ECO:0000313" key="4">
    <source>
        <dbReference type="Proteomes" id="UP000095649"/>
    </source>
</evidence>
<dbReference type="InterPro" id="IPR012912">
    <property type="entry name" value="Plasmid_pRiA4b_Orf3-like"/>
</dbReference>
<gene>
    <name evidence="2" type="ORF">CRH10_06565</name>
    <name evidence="3" type="ORF">ERS852582_00808</name>
</gene>
<dbReference type="Proteomes" id="UP000095649">
    <property type="component" value="Unassembled WGS sequence"/>
</dbReference>
<organism evidence="3 4">
    <name type="scientific">Faecalibacterium prausnitzii</name>
    <dbReference type="NCBI Taxonomy" id="853"/>
    <lineage>
        <taxon>Bacteria</taxon>
        <taxon>Bacillati</taxon>
        <taxon>Bacillota</taxon>
        <taxon>Clostridia</taxon>
        <taxon>Eubacteriales</taxon>
        <taxon>Oscillospiraceae</taxon>
        <taxon>Faecalibacterium</taxon>
    </lineage>
</organism>
<dbReference type="EMBL" id="CP023819">
    <property type="protein sequence ID" value="ATL89980.1"/>
    <property type="molecule type" value="Genomic_DNA"/>
</dbReference>
<accession>A0A173S3G5</accession>
<protein>
    <submittedName>
        <fullName evidence="3">Plasmid pRiA4b ORF-3-like protein</fullName>
    </submittedName>
</protein>
<dbReference type="Gene3D" id="3.10.290.30">
    <property type="entry name" value="MM3350-like"/>
    <property type="match status" value="1"/>
</dbReference>
<dbReference type="EMBL" id="CYXN01000004">
    <property type="protein sequence ID" value="CUM84853.1"/>
    <property type="molecule type" value="Genomic_DNA"/>
</dbReference>
<name>A0A173S3G5_9FIRM</name>
<dbReference type="Proteomes" id="UP000223709">
    <property type="component" value="Chromosome"/>
</dbReference>
<evidence type="ECO:0000313" key="2">
    <source>
        <dbReference type="EMBL" id="ATL89980.1"/>
    </source>
</evidence>
<dbReference type="OrthoDB" id="9801392at2"/>
<dbReference type="RefSeq" id="WP_005920837.1">
    <property type="nucleotide sequence ID" value="NZ_CABKNH010000022.1"/>
</dbReference>
<proteinExistence type="predicted"/>
<dbReference type="InterPro" id="IPR024047">
    <property type="entry name" value="MM3350-like_sf"/>
</dbReference>
<evidence type="ECO:0000313" key="5">
    <source>
        <dbReference type="Proteomes" id="UP000223709"/>
    </source>
</evidence>
<reference evidence="2 5" key="2">
    <citation type="submission" date="2017-10" db="EMBL/GenBank/DDBJ databases">
        <title>Complete Genome Sequence of Faecalibacterium prausnitzii isolated from the gut of healthy adult Indian.</title>
        <authorList>
            <person name="Bag S."/>
            <person name="Ghosh T.S."/>
            <person name="Das B."/>
        </authorList>
    </citation>
    <scope>NUCLEOTIDE SEQUENCE [LARGE SCALE GENOMIC DNA]</scope>
    <source>
        <strain evidence="2 5">Indica</strain>
    </source>
</reference>
<dbReference type="Pfam" id="PF07929">
    <property type="entry name" value="PRiA4_ORF3"/>
    <property type="match status" value="1"/>
</dbReference>
<dbReference type="SUPFAM" id="SSF159941">
    <property type="entry name" value="MM3350-like"/>
    <property type="match status" value="1"/>
</dbReference>
<feature type="domain" description="Plasmid pRiA4b Orf3-like" evidence="1">
    <location>
        <begin position="5"/>
        <end position="131"/>
    </location>
</feature>
<evidence type="ECO:0000313" key="3">
    <source>
        <dbReference type="EMBL" id="CUM84853.1"/>
    </source>
</evidence>
<reference evidence="3 4" key="1">
    <citation type="submission" date="2015-09" db="EMBL/GenBank/DDBJ databases">
        <authorList>
            <consortium name="Pathogen Informatics"/>
        </authorList>
    </citation>
    <scope>NUCLEOTIDE SEQUENCE [LARGE SCALE GENOMIC DNA]</scope>
    <source>
        <strain evidence="3 4">2789STDY5834970</strain>
    </source>
</reference>
<evidence type="ECO:0000259" key="1">
    <source>
        <dbReference type="Pfam" id="PF07929"/>
    </source>
</evidence>
<dbReference type="AlphaFoldDB" id="A0A173S3G5"/>